<accession>A0A8S4JIW7</accession>
<feature type="non-terminal residue" evidence="1">
    <location>
        <position position="161"/>
    </location>
</feature>
<reference evidence="1" key="1">
    <citation type="submission" date="2021-12" db="EMBL/GenBank/DDBJ databases">
        <authorList>
            <person name="Martin H S."/>
        </authorList>
    </citation>
    <scope>NUCLEOTIDE SEQUENCE</scope>
</reference>
<sequence>MPSPLALPLPPNITKLIREKSEILPPKEVLDDRAEEHYRIILENINDSKNIKTTIRENIALHAKKLYYMPEGRQSKTRPQPPQILKVLEAVKEQSLITKTTQAALLLITEEITGMKDLQAAQQRTLELMIKAPAKLAEAAEEQSKISGNIQQAIESLKRKL</sequence>
<proteinExistence type="predicted"/>
<dbReference type="EMBL" id="CAKLHF010000012">
    <property type="protein sequence ID" value="CAH0732064.1"/>
    <property type="molecule type" value="Genomic_DNA"/>
</dbReference>
<evidence type="ECO:0000313" key="2">
    <source>
        <dbReference type="Proteomes" id="UP000838878"/>
    </source>
</evidence>
<dbReference type="Proteomes" id="UP000838878">
    <property type="component" value="Unassembled WGS sequence"/>
</dbReference>
<dbReference type="OrthoDB" id="10022108at2759"/>
<evidence type="ECO:0000313" key="1">
    <source>
        <dbReference type="EMBL" id="CAH0732064.1"/>
    </source>
</evidence>
<dbReference type="AlphaFoldDB" id="A0A8S4JIW7"/>
<name>A0A8S4JIW7_9NEOP</name>
<protein>
    <submittedName>
        <fullName evidence="1">(lesser marbled fritillary) hypothetical protein</fullName>
    </submittedName>
</protein>
<gene>
    <name evidence="1" type="ORF">BINO364_LOCUS16814</name>
</gene>
<comment type="caution">
    <text evidence="1">The sequence shown here is derived from an EMBL/GenBank/DDBJ whole genome shotgun (WGS) entry which is preliminary data.</text>
</comment>
<keyword evidence="2" id="KW-1185">Reference proteome</keyword>
<organism evidence="1 2">
    <name type="scientific">Brenthis ino</name>
    <name type="common">lesser marbled fritillary</name>
    <dbReference type="NCBI Taxonomy" id="405034"/>
    <lineage>
        <taxon>Eukaryota</taxon>
        <taxon>Metazoa</taxon>
        <taxon>Ecdysozoa</taxon>
        <taxon>Arthropoda</taxon>
        <taxon>Hexapoda</taxon>
        <taxon>Insecta</taxon>
        <taxon>Pterygota</taxon>
        <taxon>Neoptera</taxon>
        <taxon>Endopterygota</taxon>
        <taxon>Lepidoptera</taxon>
        <taxon>Glossata</taxon>
        <taxon>Ditrysia</taxon>
        <taxon>Papilionoidea</taxon>
        <taxon>Nymphalidae</taxon>
        <taxon>Heliconiinae</taxon>
        <taxon>Argynnini</taxon>
        <taxon>Brenthis</taxon>
    </lineage>
</organism>